<evidence type="ECO:0000259" key="14">
    <source>
        <dbReference type="Pfam" id="PF07715"/>
    </source>
</evidence>
<dbReference type="InterPro" id="IPR000531">
    <property type="entry name" value="Beta-barrel_TonB"/>
</dbReference>
<dbReference type="InterPro" id="IPR039426">
    <property type="entry name" value="TonB-dep_rcpt-like"/>
</dbReference>
<dbReference type="Gene3D" id="2.40.170.20">
    <property type="entry name" value="TonB-dependent receptor, beta-barrel domain"/>
    <property type="match status" value="1"/>
</dbReference>
<name>A0ABX7QSZ4_9GAMM</name>
<evidence type="ECO:0000256" key="10">
    <source>
        <dbReference type="PROSITE-ProRule" id="PRU10144"/>
    </source>
</evidence>
<reference evidence="15 16" key="1">
    <citation type="submission" date="2021-03" db="EMBL/GenBank/DDBJ databases">
        <title>Novel species identification of genus Shewanella.</title>
        <authorList>
            <person name="Liu G."/>
            <person name="Zhang Q."/>
        </authorList>
    </citation>
    <scope>NUCLEOTIDE SEQUENCE [LARGE SCALE GENOMIC DNA]</scope>
    <source>
        <strain evidence="15 16">FJAT-51800</strain>
    </source>
</reference>
<gene>
    <name evidence="15" type="ORF">JYB87_02410</name>
</gene>
<keyword evidence="3 9" id="KW-1134">Transmembrane beta strand</keyword>
<evidence type="ECO:0000256" key="8">
    <source>
        <dbReference type="ARBA" id="ARBA00023237"/>
    </source>
</evidence>
<dbReference type="PROSITE" id="PS52016">
    <property type="entry name" value="TONB_DEPENDENT_REC_3"/>
    <property type="match status" value="1"/>
</dbReference>
<comment type="similarity">
    <text evidence="9 11">Belongs to the TonB-dependent receptor family.</text>
</comment>
<evidence type="ECO:0000313" key="15">
    <source>
        <dbReference type="EMBL" id="QSX34120.1"/>
    </source>
</evidence>
<keyword evidence="7 9" id="KW-0472">Membrane</keyword>
<feature type="signal peptide" evidence="12">
    <location>
        <begin position="1"/>
        <end position="24"/>
    </location>
</feature>
<keyword evidence="6 11" id="KW-0798">TonB box</keyword>
<dbReference type="Gene3D" id="2.170.130.10">
    <property type="entry name" value="TonB-dependent receptor, plug domain"/>
    <property type="match status" value="1"/>
</dbReference>
<organism evidence="15 16">
    <name type="scientific">Shewanella avicenniae</name>
    <dbReference type="NCBI Taxonomy" id="2814294"/>
    <lineage>
        <taxon>Bacteria</taxon>
        <taxon>Pseudomonadati</taxon>
        <taxon>Pseudomonadota</taxon>
        <taxon>Gammaproteobacteria</taxon>
        <taxon>Alteromonadales</taxon>
        <taxon>Shewanellaceae</taxon>
        <taxon>Shewanella</taxon>
    </lineage>
</organism>
<dbReference type="NCBIfam" id="TIGR01782">
    <property type="entry name" value="TonB-Xanth-Caul"/>
    <property type="match status" value="1"/>
</dbReference>
<evidence type="ECO:0000256" key="5">
    <source>
        <dbReference type="ARBA" id="ARBA00022729"/>
    </source>
</evidence>
<dbReference type="CDD" id="cd01347">
    <property type="entry name" value="ligand_gated_channel"/>
    <property type="match status" value="1"/>
</dbReference>
<evidence type="ECO:0000256" key="3">
    <source>
        <dbReference type="ARBA" id="ARBA00022452"/>
    </source>
</evidence>
<evidence type="ECO:0000256" key="2">
    <source>
        <dbReference type="ARBA" id="ARBA00022448"/>
    </source>
</evidence>
<keyword evidence="5 12" id="KW-0732">Signal</keyword>
<keyword evidence="4 9" id="KW-0812">Transmembrane</keyword>
<evidence type="ECO:0000259" key="13">
    <source>
        <dbReference type="Pfam" id="PF00593"/>
    </source>
</evidence>
<keyword evidence="8 9" id="KW-0998">Cell outer membrane</keyword>
<dbReference type="PROSITE" id="PS01156">
    <property type="entry name" value="TONB_DEPENDENT_REC_2"/>
    <property type="match status" value="1"/>
</dbReference>
<sequence length="924" mass="102538">MKHRSQYSLLALTISALLNAPAMAEDALATHNGANNDIEKIEVKGFRSGLVKATDLKKDAVGAQDTILAEDIAQFPDLNLAESLQRIPGVTITREGGEGRQISLRGLGPTFTQVQLNGMEALGTSDSPMDNRGNTNTSRAFDFNIFAAELFNQIDVKKSFSADMDEGGIGGTVALRTAKPFDYDGFKGAVNVQAGDNSQTSDTSPRVAFLLSNTWGDFGALVSLAYSNRNTSEQGYNNYRWRYRTTGGSDISELDADTQQAINDNQVRFSRGNRYSQYNADQSRTGATLALQYRPSDTLQFGVDALYGQLDSDRHEYHLQSRGSQSSTNLGCAGPGYLTVNGKDNSICSRLTDLQLNERNEAVYSEWENAAIHSESRHQQATTDVSQVALNMDWQLNADLAMQAYVGHMESKFDTNSAKVYLESFGDMTIDYSQDPFYATNTYNNGYDPTDIDAFKYHEIDLGREQVDNSFDIAKVDFEYALDSFQSIEFGASYKQYENQGTGYQEQTDRLRSQWSDGSVSDVVDPDLVFINHGFDKQSWLSTQVYGTLDKFNIDRHFAFDGEDDNVTEDTLALYAQYNFFADLGDAGELRGNLGVRYYDSDITSKGYVNHEQVSVDGAYSGSLPTLNLAWSVTDNLVLRANAGKNLTRPSLSNLTVSGTVSVEDDVKISSGNPNLKPYESNNYGVAAEYYFDNQTGYIALSYFRKDIDNFIFNQTAYVPYSDTGFSTDLIAGQTTSDGMAVTGGTETQWTRPVNMDDSTFDGWEFALQRDFDFLPAPFNNFGMILNYTHAAGDAVYSVFDNDLGETVAVNKPFLGLSDHTTNITLYYETDNWGARVSMAERSGYLNSVSTERGGTADEDENGYHGTRYWDFSAHYNVSENLKVTIEGVNLSNEREEQYSSSDDRPYNTTESGRTFYVGASYQF</sequence>
<keyword evidence="15" id="KW-0675">Receptor</keyword>
<evidence type="ECO:0000256" key="6">
    <source>
        <dbReference type="ARBA" id="ARBA00023077"/>
    </source>
</evidence>
<feature type="domain" description="TonB-dependent receptor-like beta-barrel" evidence="13">
    <location>
        <begin position="431"/>
        <end position="891"/>
    </location>
</feature>
<dbReference type="InterPro" id="IPR010917">
    <property type="entry name" value="TonB_rcpt_CS"/>
</dbReference>
<dbReference type="Pfam" id="PF07715">
    <property type="entry name" value="Plug"/>
    <property type="match status" value="1"/>
</dbReference>
<dbReference type="Pfam" id="PF00593">
    <property type="entry name" value="TonB_dep_Rec_b-barrel"/>
    <property type="match status" value="1"/>
</dbReference>
<evidence type="ECO:0000256" key="12">
    <source>
        <dbReference type="SAM" id="SignalP"/>
    </source>
</evidence>
<dbReference type="InterPro" id="IPR010104">
    <property type="entry name" value="TonB_rcpt_bac"/>
</dbReference>
<feature type="short sequence motif" description="TonB C-terminal box" evidence="10">
    <location>
        <begin position="907"/>
        <end position="924"/>
    </location>
</feature>
<protein>
    <submittedName>
        <fullName evidence="15">TonB-dependent receptor</fullName>
    </submittedName>
</protein>
<feature type="domain" description="TonB-dependent receptor plug" evidence="14">
    <location>
        <begin position="58"/>
        <end position="172"/>
    </location>
</feature>
<evidence type="ECO:0000313" key="16">
    <source>
        <dbReference type="Proteomes" id="UP000662770"/>
    </source>
</evidence>
<keyword evidence="2 9" id="KW-0813">Transport</keyword>
<keyword evidence="16" id="KW-1185">Reference proteome</keyword>
<accession>A0ABX7QSZ4</accession>
<dbReference type="InterPro" id="IPR012910">
    <property type="entry name" value="Plug_dom"/>
</dbReference>
<dbReference type="InterPro" id="IPR037066">
    <property type="entry name" value="Plug_dom_sf"/>
</dbReference>
<dbReference type="PANTHER" id="PTHR40980">
    <property type="entry name" value="PLUG DOMAIN-CONTAINING PROTEIN"/>
    <property type="match status" value="1"/>
</dbReference>
<evidence type="ECO:0000256" key="7">
    <source>
        <dbReference type="ARBA" id="ARBA00023136"/>
    </source>
</evidence>
<evidence type="ECO:0000256" key="9">
    <source>
        <dbReference type="PROSITE-ProRule" id="PRU01360"/>
    </source>
</evidence>
<evidence type="ECO:0000256" key="1">
    <source>
        <dbReference type="ARBA" id="ARBA00004571"/>
    </source>
</evidence>
<feature type="chain" id="PRO_5047545893" evidence="12">
    <location>
        <begin position="25"/>
        <end position="924"/>
    </location>
</feature>
<dbReference type="InterPro" id="IPR036942">
    <property type="entry name" value="Beta-barrel_TonB_sf"/>
</dbReference>
<dbReference type="PANTHER" id="PTHR40980:SF3">
    <property type="entry name" value="TONB-DEPENDENT RECEPTOR-LIKE BETA-BARREL DOMAIN-CONTAINING PROTEIN"/>
    <property type="match status" value="1"/>
</dbReference>
<dbReference type="SUPFAM" id="SSF56935">
    <property type="entry name" value="Porins"/>
    <property type="match status" value="1"/>
</dbReference>
<dbReference type="RefSeq" id="WP_207355325.1">
    <property type="nucleotide sequence ID" value="NZ_CP071503.1"/>
</dbReference>
<proteinExistence type="inferred from homology"/>
<comment type="subcellular location">
    <subcellularLocation>
        <location evidence="1 9">Cell outer membrane</location>
        <topology evidence="1 9">Multi-pass membrane protein</topology>
    </subcellularLocation>
</comment>
<dbReference type="Proteomes" id="UP000662770">
    <property type="component" value="Chromosome"/>
</dbReference>
<dbReference type="EMBL" id="CP071503">
    <property type="protein sequence ID" value="QSX34120.1"/>
    <property type="molecule type" value="Genomic_DNA"/>
</dbReference>
<evidence type="ECO:0000256" key="11">
    <source>
        <dbReference type="RuleBase" id="RU003357"/>
    </source>
</evidence>
<evidence type="ECO:0000256" key="4">
    <source>
        <dbReference type="ARBA" id="ARBA00022692"/>
    </source>
</evidence>